<evidence type="ECO:0000313" key="1">
    <source>
        <dbReference type="EMBL" id="KAL2317343.1"/>
    </source>
</evidence>
<organism evidence="1 2">
    <name type="scientific">Flemingia macrophylla</name>
    <dbReference type="NCBI Taxonomy" id="520843"/>
    <lineage>
        <taxon>Eukaryota</taxon>
        <taxon>Viridiplantae</taxon>
        <taxon>Streptophyta</taxon>
        <taxon>Embryophyta</taxon>
        <taxon>Tracheophyta</taxon>
        <taxon>Spermatophyta</taxon>
        <taxon>Magnoliopsida</taxon>
        <taxon>eudicotyledons</taxon>
        <taxon>Gunneridae</taxon>
        <taxon>Pentapetalae</taxon>
        <taxon>rosids</taxon>
        <taxon>fabids</taxon>
        <taxon>Fabales</taxon>
        <taxon>Fabaceae</taxon>
        <taxon>Papilionoideae</taxon>
        <taxon>50 kb inversion clade</taxon>
        <taxon>NPAAA clade</taxon>
        <taxon>indigoferoid/millettioid clade</taxon>
        <taxon>Phaseoleae</taxon>
        <taxon>Flemingia</taxon>
    </lineage>
</organism>
<evidence type="ECO:0000313" key="2">
    <source>
        <dbReference type="Proteomes" id="UP001603857"/>
    </source>
</evidence>
<protein>
    <recommendedName>
        <fullName evidence="3">Ribosomal protein S3</fullName>
    </recommendedName>
</protein>
<gene>
    <name evidence="1" type="ORF">Fmac_031219</name>
</gene>
<accession>A0ABD1L1W5</accession>
<reference evidence="1 2" key="1">
    <citation type="submission" date="2024-08" db="EMBL/GenBank/DDBJ databases">
        <title>Insights into the chromosomal genome structure of Flemingia macrophylla.</title>
        <authorList>
            <person name="Ding Y."/>
            <person name="Zhao Y."/>
            <person name="Bi W."/>
            <person name="Wu M."/>
            <person name="Zhao G."/>
            <person name="Gong Y."/>
            <person name="Li W."/>
            <person name="Zhang P."/>
        </authorList>
    </citation>
    <scope>NUCLEOTIDE SEQUENCE [LARGE SCALE GENOMIC DNA]</scope>
    <source>
        <strain evidence="1">DYQJB</strain>
        <tissue evidence="1">Leaf</tissue>
    </source>
</reference>
<dbReference type="AlphaFoldDB" id="A0ABD1L1W5"/>
<dbReference type="EMBL" id="JBGMDY010000011">
    <property type="protein sequence ID" value="KAL2317343.1"/>
    <property type="molecule type" value="Genomic_DNA"/>
</dbReference>
<evidence type="ECO:0008006" key="3">
    <source>
        <dbReference type="Google" id="ProtNLM"/>
    </source>
</evidence>
<keyword evidence="2" id="KW-1185">Reference proteome</keyword>
<sequence>MLDSWKKEMAKQFFVQHMQVGWSQKAFSITKIYLRKLSLKDQSTGLVEKVLHSIGQTNREQGQSKFINIIE</sequence>
<name>A0ABD1L1W5_9FABA</name>
<dbReference type="Proteomes" id="UP001603857">
    <property type="component" value="Unassembled WGS sequence"/>
</dbReference>
<proteinExistence type="predicted"/>
<comment type="caution">
    <text evidence="1">The sequence shown here is derived from an EMBL/GenBank/DDBJ whole genome shotgun (WGS) entry which is preliminary data.</text>
</comment>